<keyword evidence="1" id="KW-0732">Signal</keyword>
<evidence type="ECO:0000256" key="1">
    <source>
        <dbReference type="SAM" id="SignalP"/>
    </source>
</evidence>
<name>A0A8D9B4I0_9HEMI</name>
<reference evidence="2" key="1">
    <citation type="submission" date="2021-05" db="EMBL/GenBank/DDBJ databases">
        <authorList>
            <person name="Alioto T."/>
            <person name="Alioto T."/>
            <person name="Gomez Garrido J."/>
        </authorList>
    </citation>
    <scope>NUCLEOTIDE SEQUENCE</scope>
</reference>
<feature type="chain" id="PRO_5034490075" description="Secreted protein" evidence="1">
    <location>
        <begin position="18"/>
        <end position="111"/>
    </location>
</feature>
<organism evidence="2">
    <name type="scientific">Cacopsylla melanoneura</name>
    <dbReference type="NCBI Taxonomy" id="428564"/>
    <lineage>
        <taxon>Eukaryota</taxon>
        <taxon>Metazoa</taxon>
        <taxon>Ecdysozoa</taxon>
        <taxon>Arthropoda</taxon>
        <taxon>Hexapoda</taxon>
        <taxon>Insecta</taxon>
        <taxon>Pterygota</taxon>
        <taxon>Neoptera</taxon>
        <taxon>Paraneoptera</taxon>
        <taxon>Hemiptera</taxon>
        <taxon>Sternorrhyncha</taxon>
        <taxon>Psylloidea</taxon>
        <taxon>Psyllidae</taxon>
        <taxon>Psyllinae</taxon>
        <taxon>Cacopsylla</taxon>
    </lineage>
</organism>
<protein>
    <recommendedName>
        <fullName evidence="3">Secreted protein</fullName>
    </recommendedName>
</protein>
<dbReference type="EMBL" id="HBUF01609562">
    <property type="protein sequence ID" value="CAG6778433.1"/>
    <property type="molecule type" value="Transcribed_RNA"/>
</dbReference>
<evidence type="ECO:0000313" key="2">
    <source>
        <dbReference type="EMBL" id="CAG6778433.1"/>
    </source>
</evidence>
<feature type="signal peptide" evidence="1">
    <location>
        <begin position="1"/>
        <end position="17"/>
    </location>
</feature>
<dbReference type="AlphaFoldDB" id="A0A8D9B4I0"/>
<sequence length="111" mass="12865">MCHLCVLLFIMLNVLWTISYSPQALSVCVKSTTCVRKFQENVSIINFATFAGSFYRTVLKIKSNTNMREKRTSINLQNRSSCYNILQSTYKRDPALQFYGRIFFLQSTKLA</sequence>
<accession>A0A8D9B4I0</accession>
<proteinExistence type="predicted"/>
<evidence type="ECO:0008006" key="3">
    <source>
        <dbReference type="Google" id="ProtNLM"/>
    </source>
</evidence>